<evidence type="ECO:0000256" key="7">
    <source>
        <dbReference type="SAM" id="SignalP"/>
    </source>
</evidence>
<sequence length="591" mass="67135">MNRFGYRLICRCGMLLFVFILFSCAGTDRTIAGAERGDSSGRTGTVGDGSTQDSTGIEKYRNLWERQTREKVYDEVIRSARFAFEKGESDGNRSLSVYATAYLAQSYMLKDDDDSTCYWLAESFERIGKLPREDLFIVGTVNNIAGIRAMKSESDYSSALRYFKAALSAVEKAGDTLNQGAILQNIAHIYQVREDVSGFDYALRSYELVAARGGVNARSTAAVVLSSMYVLKGDYAQALRYADISVARIDDSSYWDANKAYVWYNYGDVCASAGDDARAEASYRKALEYVPSAGTAIGIRAYVSFGNFCLKRKKYRGAVEMYCRAEELLGSGNVECRAPVYSGLARAYDASGDGAKALEYYRKYFGTCSTTVSSAKEHAFNELLMRYEQSEHQRAMGLKEMELLRKDRNIMAAVFAMLLVIGFFLYACLLYRRKNAMYRELVRQNLNYRERLNECERLEGVRKANAQQAQLKIYERLEALMRNEKIYRRKDLTLQMLAETLGTNTTYMSHIVNSFSGKSFPNYLNAYRIEEVLDALSDPSDDEPIHAVFERVGYTSRSTYLRIFRKEVGCAPSKYRQEIRKIRAERKNVRI</sequence>
<keyword evidence="7" id="KW-0732">Signal</keyword>
<dbReference type="InterPro" id="IPR011990">
    <property type="entry name" value="TPR-like_helical_dom_sf"/>
</dbReference>
<feature type="repeat" description="TPR" evidence="4">
    <location>
        <begin position="260"/>
        <end position="293"/>
    </location>
</feature>
<evidence type="ECO:0000313" key="9">
    <source>
        <dbReference type="EMBL" id="UWN58137.1"/>
    </source>
</evidence>
<dbReference type="PROSITE" id="PS51257">
    <property type="entry name" value="PROKAR_LIPOPROTEIN"/>
    <property type="match status" value="1"/>
</dbReference>
<keyword evidence="6" id="KW-0472">Membrane</keyword>
<dbReference type="GeneID" id="82891073"/>
<accession>A0ABY5V1P5</accession>
<dbReference type="Proteomes" id="UP001059295">
    <property type="component" value="Chromosome"/>
</dbReference>
<keyword evidence="10" id="KW-1185">Reference proteome</keyword>
<name>A0ABY5V1P5_9BACT</name>
<dbReference type="PANTHER" id="PTHR43280">
    <property type="entry name" value="ARAC-FAMILY TRANSCRIPTIONAL REGULATOR"/>
    <property type="match status" value="1"/>
</dbReference>
<dbReference type="PANTHER" id="PTHR43280:SF29">
    <property type="entry name" value="ARAC-FAMILY TRANSCRIPTIONAL REGULATOR"/>
    <property type="match status" value="1"/>
</dbReference>
<feature type="chain" id="PRO_5045936381" evidence="7">
    <location>
        <begin position="26"/>
        <end position="591"/>
    </location>
</feature>
<evidence type="ECO:0000259" key="8">
    <source>
        <dbReference type="PROSITE" id="PS01124"/>
    </source>
</evidence>
<evidence type="ECO:0000256" key="2">
    <source>
        <dbReference type="ARBA" id="ARBA00023125"/>
    </source>
</evidence>
<dbReference type="SUPFAM" id="SSF48452">
    <property type="entry name" value="TPR-like"/>
    <property type="match status" value="2"/>
</dbReference>
<feature type="signal peptide" evidence="7">
    <location>
        <begin position="1"/>
        <end position="25"/>
    </location>
</feature>
<dbReference type="Gene3D" id="1.25.40.10">
    <property type="entry name" value="Tetratricopeptide repeat domain"/>
    <property type="match status" value="2"/>
</dbReference>
<feature type="region of interest" description="Disordered" evidence="5">
    <location>
        <begin position="35"/>
        <end position="54"/>
    </location>
</feature>
<keyword evidence="1" id="KW-0805">Transcription regulation</keyword>
<dbReference type="Gene3D" id="1.10.10.60">
    <property type="entry name" value="Homeodomain-like"/>
    <property type="match status" value="2"/>
</dbReference>
<dbReference type="EMBL" id="CP102294">
    <property type="protein sequence ID" value="UWN58137.1"/>
    <property type="molecule type" value="Genomic_DNA"/>
</dbReference>
<dbReference type="RefSeq" id="WP_187119340.1">
    <property type="nucleotide sequence ID" value="NZ_CAPH01000017.1"/>
</dbReference>
<feature type="domain" description="HTH araC/xylS-type" evidence="8">
    <location>
        <begin position="475"/>
        <end position="578"/>
    </location>
</feature>
<keyword evidence="3" id="KW-0804">Transcription</keyword>
<organism evidence="9 10">
    <name type="scientific">Alistipes ihumii AP11</name>
    <dbReference type="NCBI Taxonomy" id="1211813"/>
    <lineage>
        <taxon>Bacteria</taxon>
        <taxon>Pseudomonadati</taxon>
        <taxon>Bacteroidota</taxon>
        <taxon>Bacteroidia</taxon>
        <taxon>Bacteroidales</taxon>
        <taxon>Rikenellaceae</taxon>
        <taxon>Alistipes</taxon>
    </lineage>
</organism>
<evidence type="ECO:0000256" key="3">
    <source>
        <dbReference type="ARBA" id="ARBA00023163"/>
    </source>
</evidence>
<dbReference type="InterPro" id="IPR019734">
    <property type="entry name" value="TPR_rpt"/>
</dbReference>
<feature type="compositionally biased region" description="Polar residues" evidence="5">
    <location>
        <begin position="40"/>
        <end position="54"/>
    </location>
</feature>
<gene>
    <name evidence="9" type="ORF">NQ491_05025</name>
</gene>
<keyword evidence="6" id="KW-1133">Transmembrane helix</keyword>
<dbReference type="InterPro" id="IPR018060">
    <property type="entry name" value="HTH_AraC"/>
</dbReference>
<keyword evidence="2" id="KW-0238">DNA-binding</keyword>
<dbReference type="PROSITE" id="PS50005">
    <property type="entry name" value="TPR"/>
    <property type="match status" value="1"/>
</dbReference>
<evidence type="ECO:0000313" key="10">
    <source>
        <dbReference type="Proteomes" id="UP001059295"/>
    </source>
</evidence>
<dbReference type="SMART" id="SM00342">
    <property type="entry name" value="HTH_ARAC"/>
    <property type="match status" value="1"/>
</dbReference>
<evidence type="ECO:0000256" key="6">
    <source>
        <dbReference type="SAM" id="Phobius"/>
    </source>
</evidence>
<proteinExistence type="predicted"/>
<reference evidence="9" key="1">
    <citation type="journal article" date="2022" name="Cell">
        <title>Design, construction, and in vivo augmentation of a complex gut microbiome.</title>
        <authorList>
            <person name="Cheng A.G."/>
            <person name="Ho P.Y."/>
            <person name="Aranda-Diaz A."/>
            <person name="Jain S."/>
            <person name="Yu F.B."/>
            <person name="Meng X."/>
            <person name="Wang M."/>
            <person name="Iakiviak M."/>
            <person name="Nagashima K."/>
            <person name="Zhao A."/>
            <person name="Murugkar P."/>
            <person name="Patil A."/>
            <person name="Atabakhsh K."/>
            <person name="Weakley A."/>
            <person name="Yan J."/>
            <person name="Brumbaugh A.R."/>
            <person name="Higginbottom S."/>
            <person name="Dimas A."/>
            <person name="Shiver A.L."/>
            <person name="Deutschbauer A."/>
            <person name="Neff N."/>
            <person name="Sonnenburg J.L."/>
            <person name="Huang K.C."/>
            <person name="Fischbach M.A."/>
        </authorList>
    </citation>
    <scope>NUCLEOTIDE SEQUENCE</scope>
    <source>
        <strain evidence="9">AP11</strain>
    </source>
</reference>
<dbReference type="Pfam" id="PF13181">
    <property type="entry name" value="TPR_8"/>
    <property type="match status" value="1"/>
</dbReference>
<keyword evidence="4" id="KW-0802">TPR repeat</keyword>
<dbReference type="Pfam" id="PF12833">
    <property type="entry name" value="HTH_18"/>
    <property type="match status" value="1"/>
</dbReference>
<feature type="transmembrane region" description="Helical" evidence="6">
    <location>
        <begin position="410"/>
        <end position="431"/>
    </location>
</feature>
<dbReference type="SUPFAM" id="SSF46689">
    <property type="entry name" value="Homeodomain-like"/>
    <property type="match status" value="1"/>
</dbReference>
<dbReference type="InterPro" id="IPR009057">
    <property type="entry name" value="Homeodomain-like_sf"/>
</dbReference>
<dbReference type="SMART" id="SM00028">
    <property type="entry name" value="TPR"/>
    <property type="match status" value="3"/>
</dbReference>
<keyword evidence="6" id="KW-0812">Transmembrane</keyword>
<evidence type="ECO:0000256" key="4">
    <source>
        <dbReference type="PROSITE-ProRule" id="PRU00339"/>
    </source>
</evidence>
<evidence type="ECO:0000256" key="5">
    <source>
        <dbReference type="SAM" id="MobiDB-lite"/>
    </source>
</evidence>
<dbReference type="PROSITE" id="PS01124">
    <property type="entry name" value="HTH_ARAC_FAMILY_2"/>
    <property type="match status" value="1"/>
</dbReference>
<evidence type="ECO:0000256" key="1">
    <source>
        <dbReference type="ARBA" id="ARBA00023015"/>
    </source>
</evidence>
<protein>
    <submittedName>
        <fullName evidence="9">Helix-turn-helix domain-containing protein</fullName>
    </submittedName>
</protein>